<dbReference type="PANTHER" id="PTHR32182:SF22">
    <property type="entry name" value="ATP-DEPENDENT ENDONUCLEASE, OLD FAMILY-RELATED"/>
    <property type="match status" value="1"/>
</dbReference>
<gene>
    <name evidence="1" type="ORF">MCAPa_2800</name>
</gene>
<dbReference type="Proteomes" id="UP000028533">
    <property type="component" value="Unassembled WGS sequence"/>
</dbReference>
<dbReference type="InterPro" id="IPR027417">
    <property type="entry name" value="P-loop_NTPase"/>
</dbReference>
<sequence length="826" mass="97154">MLSVINSLIDYAKNEKNDFIKFVIFYYLENNCEINENQKKYLVESFITESYIDKIYNFNSPSLVSNKNNNTAPRLIIEKLTHISGCNAIIENKYIEFCGGINIIYGANGSGKSSYFRILKKTFSNPELEILPNIYLDKSKKQELNFSIDFIKNSEKQKYEYQKSKKILNSNLIFFDSEKQNQILQSIDKDKYAIYPNDFYLVKNLVVLLDDIVKDINKNIEAKRENNQKNISSIFKVDPSYLENLWTQINNIKKDSKNNFSNDVIKRYNLEKIGEILNVFEDQNQAKNIFDYDKYINSLNEIIKHINNICLPWVEKFKEYSKLVEKYEDLIYKRNKLIESINFLNSIEGYKINDWVEFIQLGDKLSQKYPNYSDQCPYCQRKYDENSINLIDNYKKILNNAIQVDISNTYKSIKGIINCAVADKIKITDDLLKLKIDNQSVIDFIYIVNQNILNISKDSEAFSRLDINFDRIDELKNNVLLFVSKNSQYDFSNYNLAKKEFELINKMFTNVNTLLEWEKNNTHLNELREKISKTTSRSLSEFFKKLYSEYFSSEFVNNFNECMKIFDKKNDFLKFKKTNVQKGEIQSGLLLETGHSNVKVVQIFSEGEMKSIILSLLFAEIKIWNNKNPLVFDDPVTSFDNLMIEEFCNIISKLDNQVIIFTHNMLLLDLMKPYLKNKENSIITIQGITNTKKGNIIKENDNNLDSHLEKAYNQLKKPESINIQECCFFLRLSIESIIDEIILNNQIPRKYTSKNIQPRINWNELVKIGLKKEDAEILKKCYNRVSQGLHLSISSSIKPILYDDINEIYNDLTKFVESRRDKKYYD</sequence>
<comment type="caution">
    <text evidence="1">The sequence shown here is derived from an EMBL/GenBank/DDBJ whole genome shotgun (WGS) entry which is preliminary data.</text>
</comment>
<evidence type="ECO:0008006" key="3">
    <source>
        <dbReference type="Google" id="ProtNLM"/>
    </source>
</evidence>
<dbReference type="GO" id="GO:0000731">
    <property type="term" value="P:DNA synthesis involved in DNA repair"/>
    <property type="evidence" value="ECO:0007669"/>
    <property type="project" value="TreeGrafter"/>
</dbReference>
<dbReference type="AlphaFoldDB" id="A0A084ERA0"/>
<dbReference type="PANTHER" id="PTHR32182">
    <property type="entry name" value="DNA REPLICATION AND REPAIR PROTEIN RECF"/>
    <property type="match status" value="1"/>
</dbReference>
<dbReference type="GO" id="GO:0006302">
    <property type="term" value="P:double-strand break repair"/>
    <property type="evidence" value="ECO:0007669"/>
    <property type="project" value="TreeGrafter"/>
</dbReference>
<dbReference type="EMBL" id="JFDO01000005">
    <property type="protein sequence ID" value="KEZ20492.1"/>
    <property type="molecule type" value="Genomic_DNA"/>
</dbReference>
<evidence type="ECO:0000313" key="2">
    <source>
        <dbReference type="Proteomes" id="UP000028533"/>
    </source>
</evidence>
<name>A0A084ERA0_MYCCA</name>
<dbReference type="Gene3D" id="3.40.50.300">
    <property type="entry name" value="P-loop containing nucleotide triphosphate hydrolases"/>
    <property type="match status" value="2"/>
</dbReference>
<evidence type="ECO:0000313" key="1">
    <source>
        <dbReference type="EMBL" id="KEZ20492.1"/>
    </source>
</evidence>
<dbReference type="RefSeq" id="WP_036431486.1">
    <property type="nucleotide sequence ID" value="NZ_JFDO01000005.1"/>
</dbReference>
<accession>A0A084ERA0</accession>
<reference evidence="1 2" key="1">
    <citation type="submission" date="2014-02" db="EMBL/GenBank/DDBJ databases">
        <title>Genome sequence of Mycoplasma capricolum subsp. capricolum strain 14232.</title>
        <authorList>
            <person name="Sirand-Pugnet P."/>
            <person name="Breton M."/>
            <person name="Dordet-Frisoni E."/>
            <person name="Baranowski E."/>
            <person name="Barre A."/>
            <person name="Couture C."/>
            <person name="Dupuy V."/>
            <person name="Gaurivaud P."/>
            <person name="Jacob D."/>
            <person name="Lemaitre C."/>
            <person name="Manso-Silvan L."/>
            <person name="Nikolski M."/>
            <person name="Nouvel L.-X."/>
            <person name="Poumarat F."/>
            <person name="Tardy F."/>
            <person name="Thebault P."/>
            <person name="Theil S."/>
            <person name="Citti C."/>
            <person name="Thiaucourt F."/>
            <person name="Blanchard A."/>
        </authorList>
    </citation>
    <scope>NUCLEOTIDE SEQUENCE [LARGE SCALE GENOMIC DNA]</scope>
    <source>
        <strain evidence="1 2">14232</strain>
    </source>
</reference>
<proteinExistence type="predicted"/>
<dbReference type="SUPFAM" id="SSF52540">
    <property type="entry name" value="P-loop containing nucleoside triphosphate hydrolases"/>
    <property type="match status" value="1"/>
</dbReference>
<protein>
    <recommendedName>
        <fullName evidence="3">Protein CR006 P-loop domain-containing protein</fullName>
    </recommendedName>
</protein>
<organism evidence="1 2">
    <name type="scientific">Mycoplasma capricolum subsp. capricolum 14232</name>
    <dbReference type="NCBI Taxonomy" id="1188238"/>
    <lineage>
        <taxon>Bacteria</taxon>
        <taxon>Bacillati</taxon>
        <taxon>Mycoplasmatota</taxon>
        <taxon>Mollicutes</taxon>
        <taxon>Mycoplasmataceae</taxon>
        <taxon>Mycoplasma</taxon>
    </lineage>
</organism>